<accession>A0A2T5PAU9</accession>
<feature type="domain" description="DUF4166" evidence="1">
    <location>
        <begin position="26"/>
        <end position="191"/>
    </location>
</feature>
<organism evidence="2 3">
    <name type="scientific">Pseudomonas mangrovi</name>
    <dbReference type="NCBI Taxonomy" id="2161748"/>
    <lineage>
        <taxon>Bacteria</taxon>
        <taxon>Pseudomonadati</taxon>
        <taxon>Pseudomonadota</taxon>
        <taxon>Gammaproteobacteria</taxon>
        <taxon>Pseudomonadales</taxon>
        <taxon>Pseudomonadaceae</taxon>
        <taxon>Pseudomonas</taxon>
    </lineage>
</organism>
<dbReference type="Pfam" id="PF13761">
    <property type="entry name" value="DUF4166"/>
    <property type="match status" value="1"/>
</dbReference>
<sequence length="196" mass="21647">MTDQQSATESSNNLVNQWFGADFARLHPLLQRLHLQGGALEGDVELTYGRGLAGLIGRRLGRRLGLPSEPGRVALRVEIGHDAQGLHWNRVFAGSQRMNSLFTPHGRYPEGHWSETSGPVTLQLGVAITEGGWFWQPRAMRLHGMPLPLLLLPRSHAYKRIVSGPTGERYQFSVSFNLPLLGQLLGYAGELEMSAS</sequence>
<keyword evidence="3" id="KW-1185">Reference proteome</keyword>
<dbReference type="RefSeq" id="WP_108106754.1">
    <property type="nucleotide sequence ID" value="NZ_QASN01000014.1"/>
</dbReference>
<evidence type="ECO:0000313" key="2">
    <source>
        <dbReference type="EMBL" id="PTU74854.1"/>
    </source>
</evidence>
<gene>
    <name evidence="2" type="ORF">DBO85_08095</name>
</gene>
<protein>
    <recommendedName>
        <fullName evidence="1">DUF4166 domain-containing protein</fullName>
    </recommendedName>
</protein>
<dbReference type="InterPro" id="IPR025311">
    <property type="entry name" value="DUF4166"/>
</dbReference>
<evidence type="ECO:0000313" key="3">
    <source>
        <dbReference type="Proteomes" id="UP000244064"/>
    </source>
</evidence>
<dbReference type="AlphaFoldDB" id="A0A2T5PAU9"/>
<dbReference type="EMBL" id="QASN01000014">
    <property type="protein sequence ID" value="PTU74854.1"/>
    <property type="molecule type" value="Genomic_DNA"/>
</dbReference>
<proteinExistence type="predicted"/>
<name>A0A2T5PAU9_9PSED</name>
<dbReference type="Proteomes" id="UP000244064">
    <property type="component" value="Unassembled WGS sequence"/>
</dbReference>
<dbReference type="OrthoDB" id="9154479at2"/>
<reference evidence="2 3" key="1">
    <citation type="submission" date="2018-04" db="EMBL/GenBank/DDBJ databases">
        <title>Pseudomonas sp. nov., isolated from mangrove soil.</title>
        <authorList>
            <person name="Chen C."/>
        </authorList>
    </citation>
    <scope>NUCLEOTIDE SEQUENCE [LARGE SCALE GENOMIC DNA]</scope>
    <source>
        <strain evidence="2 3">TC-11</strain>
    </source>
</reference>
<evidence type="ECO:0000259" key="1">
    <source>
        <dbReference type="Pfam" id="PF13761"/>
    </source>
</evidence>
<comment type="caution">
    <text evidence="2">The sequence shown here is derived from an EMBL/GenBank/DDBJ whole genome shotgun (WGS) entry which is preliminary data.</text>
</comment>